<feature type="compositionally biased region" description="Basic and acidic residues" evidence="2">
    <location>
        <begin position="132"/>
        <end position="147"/>
    </location>
</feature>
<reference evidence="4" key="1">
    <citation type="submission" date="2020-02" db="EMBL/GenBank/DDBJ databases">
        <authorList>
            <person name="Meier V. D."/>
        </authorList>
    </citation>
    <scope>NUCLEOTIDE SEQUENCE</scope>
    <source>
        <strain evidence="4">AVDCRST_MAG76</strain>
    </source>
</reference>
<dbReference type="PANTHER" id="PTHR47814">
    <property type="entry name" value="PEPTIDYL-TRNA HYDROLASE ARFB"/>
    <property type="match status" value="1"/>
</dbReference>
<name>A0A6J4IV48_9ACTN</name>
<dbReference type="InterPro" id="IPR000352">
    <property type="entry name" value="Pep_chain_release_fac_I"/>
</dbReference>
<evidence type="ECO:0000259" key="3">
    <source>
        <dbReference type="Pfam" id="PF00472"/>
    </source>
</evidence>
<dbReference type="GO" id="GO:0043022">
    <property type="term" value="F:ribosome binding"/>
    <property type="evidence" value="ECO:0007669"/>
    <property type="project" value="TreeGrafter"/>
</dbReference>
<dbReference type="NCBIfam" id="NF006718">
    <property type="entry name" value="PRK09256.1"/>
    <property type="match status" value="1"/>
</dbReference>
<feature type="region of interest" description="Disordered" evidence="2">
    <location>
        <begin position="121"/>
        <end position="157"/>
    </location>
</feature>
<sequence>MTVILPGAPARRADLEKVAETAPLAWQAALVEVPQDEVVVKLSRSGGPGGQHANTSETRVELAWDVAASAAPTEAQRALLVERLGPVVRAVAEDTRSQARNKDLAFDRLAAKVAAALVVARPRRQTRPSRGAVERRLQAKRRTSENKRNRRAPPPDD</sequence>
<comment type="similarity">
    <text evidence="1">Belongs to the prokaryotic/mitochondrial release factor family.</text>
</comment>
<protein>
    <recommendedName>
        <fullName evidence="3">Prokaryotic-type class I peptide chain release factors domain-containing protein</fullName>
    </recommendedName>
</protein>
<dbReference type="GO" id="GO:0072344">
    <property type="term" value="P:rescue of stalled ribosome"/>
    <property type="evidence" value="ECO:0007669"/>
    <property type="project" value="TreeGrafter"/>
</dbReference>
<dbReference type="Gene3D" id="3.30.160.20">
    <property type="match status" value="1"/>
</dbReference>
<dbReference type="GO" id="GO:0003747">
    <property type="term" value="F:translation release factor activity"/>
    <property type="evidence" value="ECO:0007669"/>
    <property type="project" value="InterPro"/>
</dbReference>
<dbReference type="PANTHER" id="PTHR47814:SF1">
    <property type="entry name" value="PEPTIDYL-TRNA HYDROLASE ARFB"/>
    <property type="match status" value="1"/>
</dbReference>
<evidence type="ECO:0000256" key="2">
    <source>
        <dbReference type="SAM" id="MobiDB-lite"/>
    </source>
</evidence>
<organism evidence="4">
    <name type="scientific">uncultured Acidimicrobiales bacterium</name>
    <dbReference type="NCBI Taxonomy" id="310071"/>
    <lineage>
        <taxon>Bacteria</taxon>
        <taxon>Bacillati</taxon>
        <taxon>Actinomycetota</taxon>
        <taxon>Acidimicrobiia</taxon>
        <taxon>Acidimicrobiales</taxon>
        <taxon>environmental samples</taxon>
    </lineage>
</organism>
<feature type="domain" description="Prokaryotic-type class I peptide chain release factors" evidence="3">
    <location>
        <begin position="31"/>
        <end position="148"/>
    </location>
</feature>
<proteinExistence type="inferred from homology"/>
<gene>
    <name evidence="4" type="ORF">AVDCRST_MAG76-2826</name>
</gene>
<dbReference type="InterPro" id="IPR045853">
    <property type="entry name" value="Pep_chain_release_fac_I_sf"/>
</dbReference>
<dbReference type="AlphaFoldDB" id="A0A6J4IV48"/>
<accession>A0A6J4IV48</accession>
<dbReference type="GO" id="GO:0004045">
    <property type="term" value="F:peptidyl-tRNA hydrolase activity"/>
    <property type="evidence" value="ECO:0007669"/>
    <property type="project" value="TreeGrafter"/>
</dbReference>
<evidence type="ECO:0000256" key="1">
    <source>
        <dbReference type="ARBA" id="ARBA00010835"/>
    </source>
</evidence>
<dbReference type="EMBL" id="CADCSZ010000170">
    <property type="protein sequence ID" value="CAA9261061.1"/>
    <property type="molecule type" value="Genomic_DNA"/>
</dbReference>
<evidence type="ECO:0000313" key="4">
    <source>
        <dbReference type="EMBL" id="CAA9261061.1"/>
    </source>
</evidence>
<dbReference type="Pfam" id="PF00472">
    <property type="entry name" value="RF-1"/>
    <property type="match status" value="1"/>
</dbReference>
<dbReference type="SUPFAM" id="SSF75620">
    <property type="entry name" value="Release factor"/>
    <property type="match status" value="1"/>
</dbReference>